<proteinExistence type="predicted"/>
<reference evidence="2" key="2">
    <citation type="submission" date="2015-06" db="UniProtKB">
        <authorList>
            <consortium name="EnsemblPlants"/>
        </authorList>
    </citation>
    <scope>IDENTIFICATION</scope>
</reference>
<dbReference type="HOGENOM" id="CLU_2067467_0_0_1"/>
<organism evidence="2 3">
    <name type="scientific">Oryza rufipogon</name>
    <name type="common">Brownbeard rice</name>
    <name type="synonym">Asian wild rice</name>
    <dbReference type="NCBI Taxonomy" id="4529"/>
    <lineage>
        <taxon>Eukaryota</taxon>
        <taxon>Viridiplantae</taxon>
        <taxon>Streptophyta</taxon>
        <taxon>Embryophyta</taxon>
        <taxon>Tracheophyta</taxon>
        <taxon>Spermatophyta</taxon>
        <taxon>Magnoliopsida</taxon>
        <taxon>Liliopsida</taxon>
        <taxon>Poales</taxon>
        <taxon>Poaceae</taxon>
        <taxon>BOP clade</taxon>
        <taxon>Oryzoideae</taxon>
        <taxon>Oryzeae</taxon>
        <taxon>Oryzinae</taxon>
        <taxon>Oryza</taxon>
    </lineage>
</organism>
<dbReference type="AlphaFoldDB" id="A0A0E0PB38"/>
<dbReference type="OMA" id="ASWCPRK"/>
<evidence type="ECO:0000313" key="2">
    <source>
        <dbReference type="EnsemblPlants" id="ORUFI04G19000.1"/>
    </source>
</evidence>
<sequence length="119" mass="11682">PAAAPPSPAAGSGVCPASCTGASCSPSWPSTGPARVSATPSAASRRGTTGRTCSACSRRRRSSTRGSPSGACSPTSSPSPATAAARTSSSPVRGLQPPPPPRSHLAVRRLSPYLITSLG</sequence>
<reference evidence="3" key="1">
    <citation type="submission" date="2013-06" db="EMBL/GenBank/DDBJ databases">
        <authorList>
            <person name="Zhao Q."/>
        </authorList>
    </citation>
    <scope>NUCLEOTIDE SEQUENCE</scope>
    <source>
        <strain evidence="3">cv. W1943</strain>
    </source>
</reference>
<dbReference type="EnsemblPlants" id="ORUFI04G19000.1">
    <property type="protein sequence ID" value="ORUFI04G19000.1"/>
    <property type="gene ID" value="ORUFI04G19000"/>
</dbReference>
<feature type="region of interest" description="Disordered" evidence="1">
    <location>
        <begin position="24"/>
        <end position="119"/>
    </location>
</feature>
<feature type="compositionally biased region" description="Low complexity" evidence="1">
    <location>
        <begin position="64"/>
        <end position="91"/>
    </location>
</feature>
<name>A0A0E0PB38_ORYRU</name>
<dbReference type="Proteomes" id="UP000008022">
    <property type="component" value="Unassembled WGS sequence"/>
</dbReference>
<dbReference type="Gramene" id="ORUFI04G19000.1">
    <property type="protein sequence ID" value="ORUFI04G19000.1"/>
    <property type="gene ID" value="ORUFI04G19000"/>
</dbReference>
<evidence type="ECO:0000256" key="1">
    <source>
        <dbReference type="SAM" id="MobiDB-lite"/>
    </source>
</evidence>
<accession>A0A0E0PB38</accession>
<keyword evidence="3" id="KW-1185">Reference proteome</keyword>
<protein>
    <submittedName>
        <fullName evidence="2">Uncharacterized protein</fullName>
    </submittedName>
</protein>
<evidence type="ECO:0000313" key="3">
    <source>
        <dbReference type="Proteomes" id="UP000008022"/>
    </source>
</evidence>